<comment type="caution">
    <text evidence="2">The sequence shown here is derived from an EMBL/GenBank/DDBJ whole genome shotgun (WGS) entry which is preliminary data.</text>
</comment>
<gene>
    <name evidence="2" type="ORF">F9802_07005</name>
</gene>
<sequence length="75" mass="8609">MKQIINYIVLGACTFIAVWLYHMQLGAISFILLSIFLFYRAFAELKPKKKALCSEKPEEEIIAEKTAEKKAEIIT</sequence>
<feature type="transmembrane region" description="Helical" evidence="1">
    <location>
        <begin position="27"/>
        <end position="43"/>
    </location>
</feature>
<proteinExistence type="predicted"/>
<keyword evidence="1" id="KW-0472">Membrane</keyword>
<evidence type="ECO:0000256" key="1">
    <source>
        <dbReference type="SAM" id="Phobius"/>
    </source>
</evidence>
<dbReference type="Proteomes" id="UP000429595">
    <property type="component" value="Unassembled WGS sequence"/>
</dbReference>
<evidence type="ECO:0000313" key="2">
    <source>
        <dbReference type="EMBL" id="KAB7707492.1"/>
    </source>
</evidence>
<keyword evidence="1" id="KW-0812">Transmembrane</keyword>
<protein>
    <submittedName>
        <fullName evidence="2">Uncharacterized protein</fullName>
    </submittedName>
</protein>
<keyword evidence="3" id="KW-1185">Reference proteome</keyword>
<dbReference type="RefSeq" id="WP_152150455.1">
    <property type="nucleotide sequence ID" value="NZ_WEIO01000003.1"/>
</dbReference>
<dbReference type="EMBL" id="WEIO01000003">
    <property type="protein sequence ID" value="KAB7707492.1"/>
    <property type="molecule type" value="Genomic_DNA"/>
</dbReference>
<dbReference type="AlphaFoldDB" id="A0A6I1FGY6"/>
<evidence type="ECO:0000313" key="3">
    <source>
        <dbReference type="Proteomes" id="UP000429595"/>
    </source>
</evidence>
<feature type="transmembrane region" description="Helical" evidence="1">
    <location>
        <begin position="5"/>
        <end position="21"/>
    </location>
</feature>
<keyword evidence="1" id="KW-1133">Transmembrane helix</keyword>
<name>A0A6I1FGY6_9BACI</name>
<reference evidence="2 3" key="1">
    <citation type="submission" date="2019-10" db="EMBL/GenBank/DDBJ databases">
        <title>Bacillus aerolatum sp. nov., isolated from bioaerosol of sport playgrounds.</title>
        <authorList>
            <person name="Chen P."/>
            <person name="Zhang G."/>
        </authorList>
    </citation>
    <scope>NUCLEOTIDE SEQUENCE [LARGE SCALE GENOMIC DNA]</scope>
    <source>
        <strain evidence="2 3">CX253</strain>
    </source>
</reference>
<accession>A0A6I1FGY6</accession>
<organism evidence="2 3">
    <name type="scientific">Bacillus aerolatus</name>
    <dbReference type="NCBI Taxonomy" id="2653354"/>
    <lineage>
        <taxon>Bacteria</taxon>
        <taxon>Bacillati</taxon>
        <taxon>Bacillota</taxon>
        <taxon>Bacilli</taxon>
        <taxon>Bacillales</taxon>
        <taxon>Bacillaceae</taxon>
        <taxon>Bacillus</taxon>
    </lineage>
</organism>